<dbReference type="InterPro" id="IPR003399">
    <property type="entry name" value="Mce/MlaD"/>
</dbReference>
<dbReference type="PANTHER" id="PTHR33371:SF4">
    <property type="entry name" value="INTERMEMBRANE PHOSPHOLIPID TRANSPORT SYSTEM BINDING PROTEIN MLAD"/>
    <property type="match status" value="1"/>
</dbReference>
<name>A0A7C5AKL6_9BACT</name>
<gene>
    <name evidence="3" type="ORF">ENW48_01050</name>
</gene>
<feature type="domain" description="Mce/MlaD" evidence="2">
    <location>
        <begin position="38"/>
        <end position="116"/>
    </location>
</feature>
<proteinExistence type="predicted"/>
<keyword evidence="1" id="KW-0812">Transmembrane</keyword>
<sequence>MISRKYETIVGLFVLASLVALLFMVLIIAQQEGLWQEYIEYKTLFRNISGLKRGSEVRLAGLTVGSVRSISVRPDGKIEVTFEVLGKYRDQIRQDSQASIGMIGLLGDRSLDLTAGSKGLPPIPEGGLVTAMEPLDLQEILSRAAPSLENIQRVLVNLEKVTEDMANPKGAFNQALIQIKETVAKINQGVGTLGLLVNDPTLYKEATQALASSRKLLDSLNHPQGALGMFLNDPAFRQDLQKIIKDVEVLAANLRQGSGPLSETLARLPAIAQKVEVILGYLERAGAGLPDLVSTGQGLVSDADKVAEAAKKTRFLKRHLASPKERTLRVEGELK</sequence>
<dbReference type="EMBL" id="DTKJ01000011">
    <property type="protein sequence ID" value="HGZ10789.1"/>
    <property type="molecule type" value="Genomic_DNA"/>
</dbReference>
<protein>
    <submittedName>
        <fullName evidence="3">MCE family protein</fullName>
    </submittedName>
</protein>
<comment type="caution">
    <text evidence="3">The sequence shown here is derived from an EMBL/GenBank/DDBJ whole genome shotgun (WGS) entry which is preliminary data.</text>
</comment>
<evidence type="ECO:0000259" key="2">
    <source>
        <dbReference type="Pfam" id="PF02470"/>
    </source>
</evidence>
<dbReference type="AlphaFoldDB" id="A0A7C5AKL6"/>
<accession>A0A7C5AKL6</accession>
<dbReference type="InterPro" id="IPR052336">
    <property type="entry name" value="MlaD_Phospholipid_Transporter"/>
</dbReference>
<keyword evidence="1" id="KW-1133">Transmembrane helix</keyword>
<organism evidence="3">
    <name type="scientific">Desulfobacca acetoxidans</name>
    <dbReference type="NCBI Taxonomy" id="60893"/>
    <lineage>
        <taxon>Bacteria</taxon>
        <taxon>Pseudomonadati</taxon>
        <taxon>Thermodesulfobacteriota</taxon>
        <taxon>Desulfobaccia</taxon>
        <taxon>Desulfobaccales</taxon>
        <taxon>Desulfobaccaceae</taxon>
        <taxon>Desulfobacca</taxon>
    </lineage>
</organism>
<evidence type="ECO:0000313" key="3">
    <source>
        <dbReference type="EMBL" id="HGZ10789.1"/>
    </source>
</evidence>
<dbReference type="Pfam" id="PF02470">
    <property type="entry name" value="MlaD"/>
    <property type="match status" value="1"/>
</dbReference>
<feature type="transmembrane region" description="Helical" evidence="1">
    <location>
        <begin position="9"/>
        <end position="29"/>
    </location>
</feature>
<reference evidence="3" key="1">
    <citation type="journal article" date="2020" name="mSystems">
        <title>Genome- and Community-Level Interaction Insights into Carbon Utilization and Element Cycling Functions of Hydrothermarchaeota in Hydrothermal Sediment.</title>
        <authorList>
            <person name="Zhou Z."/>
            <person name="Liu Y."/>
            <person name="Xu W."/>
            <person name="Pan J."/>
            <person name="Luo Z.H."/>
            <person name="Li M."/>
        </authorList>
    </citation>
    <scope>NUCLEOTIDE SEQUENCE [LARGE SCALE GENOMIC DNA]</scope>
    <source>
        <strain evidence="3">SpSt-853</strain>
    </source>
</reference>
<dbReference type="PANTHER" id="PTHR33371">
    <property type="entry name" value="INTERMEMBRANE PHOSPHOLIPID TRANSPORT SYSTEM BINDING PROTEIN MLAD-RELATED"/>
    <property type="match status" value="1"/>
</dbReference>
<evidence type="ECO:0000256" key="1">
    <source>
        <dbReference type="SAM" id="Phobius"/>
    </source>
</evidence>
<keyword evidence="1" id="KW-0472">Membrane</keyword>